<dbReference type="AlphaFoldDB" id="A0AAD9Q8T6"/>
<name>A0AAD9Q8T6_ACRCE</name>
<dbReference type="Proteomes" id="UP001249851">
    <property type="component" value="Unassembled WGS sequence"/>
</dbReference>
<sequence>MDDSFSVIGEKYPETESHDLEDPFDEEFWMRVEEKFNCRAGISWNRAMDEVRIERLLAKHGKDALLVIIRDWPVSGKYKGQPELVASLEYLISRFTEIVLERDSDEEYRLYRVEEDPEYPTLLHLAVEQNFLHVSKLLVERYPSLLYIKTEKVPGKSEYLPVEKALMSYKDETAAFLISQMKPDRVHKLFLGDGNDSKKAKFTVLDRLVEPHWPHLPEKFEKIQLGEISERIERACKSVLDDPLNYAFFYHVLDADEQGRQPNIDDGTVNERFNKKSISCLRYIADSEDKEAILHPVVRMLVMKKWKIFQASFYVLFLTVLSYALIYGSTQDDPTQYSGKANGLRLFCEIVSISFLVEWRTYFKDPYNYFDWLGLILTILVIPLRYAENDFQWSVAGLGYLFNFLRLFKFSCLSSTTGLYTKTLAKVVYRDMSRFSVVFVIVFLGFCGALFMALKATGKQDMYLDYSWLMLAAVRALVEQQPIEEDYSKFEISVSNTTLRAKASAKEHWLRGADEKSGWKKSLKKPSKTHQAQKFTKLRCG</sequence>
<evidence type="ECO:0000256" key="1">
    <source>
        <dbReference type="ARBA" id="ARBA00022737"/>
    </source>
</evidence>
<dbReference type="GO" id="GO:0098703">
    <property type="term" value="P:calcium ion import across plasma membrane"/>
    <property type="evidence" value="ECO:0007669"/>
    <property type="project" value="TreeGrafter"/>
</dbReference>
<feature type="transmembrane region" description="Helical" evidence="3">
    <location>
        <begin position="432"/>
        <end position="454"/>
    </location>
</feature>
<protein>
    <recommendedName>
        <fullName evidence="6">Transient receptor potential cation channel subfamily V member 4</fullName>
    </recommendedName>
</protein>
<dbReference type="PANTHER" id="PTHR10582">
    <property type="entry name" value="TRANSIENT RECEPTOR POTENTIAL ION CHANNEL PROTEIN"/>
    <property type="match status" value="1"/>
</dbReference>
<proteinExistence type="predicted"/>
<reference evidence="4" key="2">
    <citation type="journal article" date="2023" name="Science">
        <title>Genomic signatures of disease resistance in endangered staghorn corals.</title>
        <authorList>
            <person name="Vollmer S.V."/>
            <person name="Selwyn J.D."/>
            <person name="Despard B.A."/>
            <person name="Roesel C.L."/>
        </authorList>
    </citation>
    <scope>NUCLEOTIDE SEQUENCE</scope>
    <source>
        <strain evidence="4">K2</strain>
    </source>
</reference>
<keyword evidence="5" id="KW-1185">Reference proteome</keyword>
<feature type="region of interest" description="Disordered" evidence="2">
    <location>
        <begin position="516"/>
        <end position="541"/>
    </location>
</feature>
<feature type="compositionally biased region" description="Basic residues" evidence="2">
    <location>
        <begin position="519"/>
        <end position="528"/>
    </location>
</feature>
<gene>
    <name evidence="4" type="ORF">P5673_021312</name>
</gene>
<evidence type="ECO:0000256" key="2">
    <source>
        <dbReference type="SAM" id="MobiDB-lite"/>
    </source>
</evidence>
<comment type="caution">
    <text evidence="4">The sequence shown here is derived from an EMBL/GenBank/DDBJ whole genome shotgun (WGS) entry which is preliminary data.</text>
</comment>
<evidence type="ECO:0008006" key="6">
    <source>
        <dbReference type="Google" id="ProtNLM"/>
    </source>
</evidence>
<dbReference type="GO" id="GO:0005262">
    <property type="term" value="F:calcium channel activity"/>
    <property type="evidence" value="ECO:0007669"/>
    <property type="project" value="TreeGrafter"/>
</dbReference>
<feature type="transmembrane region" description="Helical" evidence="3">
    <location>
        <begin position="308"/>
        <end position="328"/>
    </location>
</feature>
<organism evidence="4 5">
    <name type="scientific">Acropora cervicornis</name>
    <name type="common">Staghorn coral</name>
    <dbReference type="NCBI Taxonomy" id="6130"/>
    <lineage>
        <taxon>Eukaryota</taxon>
        <taxon>Metazoa</taxon>
        <taxon>Cnidaria</taxon>
        <taxon>Anthozoa</taxon>
        <taxon>Hexacorallia</taxon>
        <taxon>Scleractinia</taxon>
        <taxon>Astrocoeniina</taxon>
        <taxon>Acroporidae</taxon>
        <taxon>Acropora</taxon>
    </lineage>
</organism>
<evidence type="ECO:0000313" key="5">
    <source>
        <dbReference type="Proteomes" id="UP001249851"/>
    </source>
</evidence>
<keyword evidence="3" id="KW-1133">Transmembrane helix</keyword>
<dbReference type="EMBL" id="JARQWQ010000054">
    <property type="protein sequence ID" value="KAK2556753.1"/>
    <property type="molecule type" value="Genomic_DNA"/>
</dbReference>
<accession>A0AAD9Q8T6</accession>
<dbReference type="GO" id="GO:0005886">
    <property type="term" value="C:plasma membrane"/>
    <property type="evidence" value="ECO:0007669"/>
    <property type="project" value="TreeGrafter"/>
</dbReference>
<dbReference type="PANTHER" id="PTHR10582:SF2">
    <property type="entry name" value="INACTIVE"/>
    <property type="match status" value="1"/>
</dbReference>
<feature type="transmembrane region" description="Helical" evidence="3">
    <location>
        <begin position="398"/>
        <end position="420"/>
    </location>
</feature>
<keyword evidence="3" id="KW-0812">Transmembrane</keyword>
<dbReference type="InterPro" id="IPR024862">
    <property type="entry name" value="TRPV"/>
</dbReference>
<evidence type="ECO:0000256" key="3">
    <source>
        <dbReference type="SAM" id="Phobius"/>
    </source>
</evidence>
<reference evidence="4" key="1">
    <citation type="journal article" date="2023" name="G3 (Bethesda)">
        <title>Whole genome assembly and annotation of the endangered Caribbean coral Acropora cervicornis.</title>
        <authorList>
            <person name="Selwyn J.D."/>
            <person name="Vollmer S.V."/>
        </authorList>
    </citation>
    <scope>NUCLEOTIDE SEQUENCE</scope>
    <source>
        <strain evidence="4">K2</strain>
    </source>
</reference>
<keyword evidence="1" id="KW-0677">Repeat</keyword>
<evidence type="ECO:0000313" key="4">
    <source>
        <dbReference type="EMBL" id="KAK2556753.1"/>
    </source>
</evidence>
<keyword evidence="3" id="KW-0472">Membrane</keyword>
<feature type="transmembrane region" description="Helical" evidence="3">
    <location>
        <begin position="369"/>
        <end position="386"/>
    </location>
</feature>